<organism evidence="2 3">
    <name type="scientific">Elysia marginata</name>
    <dbReference type="NCBI Taxonomy" id="1093978"/>
    <lineage>
        <taxon>Eukaryota</taxon>
        <taxon>Metazoa</taxon>
        <taxon>Spiralia</taxon>
        <taxon>Lophotrochozoa</taxon>
        <taxon>Mollusca</taxon>
        <taxon>Gastropoda</taxon>
        <taxon>Heterobranchia</taxon>
        <taxon>Euthyneura</taxon>
        <taxon>Panpulmonata</taxon>
        <taxon>Sacoglossa</taxon>
        <taxon>Placobranchoidea</taxon>
        <taxon>Plakobranchidae</taxon>
        <taxon>Elysia</taxon>
    </lineage>
</organism>
<dbReference type="AlphaFoldDB" id="A0AAV4IMJ3"/>
<dbReference type="Proteomes" id="UP000762676">
    <property type="component" value="Unassembled WGS sequence"/>
</dbReference>
<sequence>MTGLCRRKPTSLKNSITCIFCIFLGGKSPISPDSGARDVSPSPSCHVIRTGLLTEGRGRKPRTRRALQSSRNPCDSAPRPPGSIPNTMRWISLSNMESK</sequence>
<comment type="caution">
    <text evidence="2">The sequence shown here is derived from an EMBL/GenBank/DDBJ whole genome shotgun (WGS) entry which is preliminary data.</text>
</comment>
<accession>A0AAV4IMJ3</accession>
<dbReference type="EMBL" id="BMAT01006352">
    <property type="protein sequence ID" value="GFS10910.1"/>
    <property type="molecule type" value="Genomic_DNA"/>
</dbReference>
<proteinExistence type="predicted"/>
<evidence type="ECO:0000313" key="3">
    <source>
        <dbReference type="Proteomes" id="UP000762676"/>
    </source>
</evidence>
<gene>
    <name evidence="2" type="ORF">ElyMa_003073000</name>
</gene>
<evidence type="ECO:0000256" key="1">
    <source>
        <dbReference type="SAM" id="MobiDB-lite"/>
    </source>
</evidence>
<keyword evidence="3" id="KW-1185">Reference proteome</keyword>
<evidence type="ECO:0000313" key="2">
    <source>
        <dbReference type="EMBL" id="GFS10910.1"/>
    </source>
</evidence>
<name>A0AAV4IMJ3_9GAST</name>
<protein>
    <submittedName>
        <fullName evidence="2">Uncharacterized protein</fullName>
    </submittedName>
</protein>
<feature type="region of interest" description="Disordered" evidence="1">
    <location>
        <begin position="48"/>
        <end position="99"/>
    </location>
</feature>
<reference evidence="2 3" key="1">
    <citation type="journal article" date="2021" name="Elife">
        <title>Chloroplast acquisition without the gene transfer in kleptoplastic sea slugs, Plakobranchus ocellatus.</title>
        <authorList>
            <person name="Maeda T."/>
            <person name="Takahashi S."/>
            <person name="Yoshida T."/>
            <person name="Shimamura S."/>
            <person name="Takaki Y."/>
            <person name="Nagai Y."/>
            <person name="Toyoda A."/>
            <person name="Suzuki Y."/>
            <person name="Arimoto A."/>
            <person name="Ishii H."/>
            <person name="Satoh N."/>
            <person name="Nishiyama T."/>
            <person name="Hasebe M."/>
            <person name="Maruyama T."/>
            <person name="Minagawa J."/>
            <person name="Obokata J."/>
            <person name="Shigenobu S."/>
        </authorList>
    </citation>
    <scope>NUCLEOTIDE SEQUENCE [LARGE SCALE GENOMIC DNA]</scope>
</reference>